<evidence type="ECO:0000313" key="13">
    <source>
        <dbReference type="Proteomes" id="UP000197528"/>
    </source>
</evidence>
<dbReference type="GO" id="GO:0005886">
    <property type="term" value="C:plasma membrane"/>
    <property type="evidence" value="ECO:0007669"/>
    <property type="project" value="UniProtKB-SubCell"/>
</dbReference>
<evidence type="ECO:0000256" key="9">
    <source>
        <dbReference type="ARBA" id="ARBA00023010"/>
    </source>
</evidence>
<evidence type="ECO:0000256" key="11">
    <source>
        <dbReference type="RuleBase" id="RU365087"/>
    </source>
</evidence>
<evidence type="ECO:0000256" key="8">
    <source>
        <dbReference type="ARBA" id="ARBA00022989"/>
    </source>
</evidence>
<keyword evidence="10 11" id="KW-0472">Membrane</keyword>
<keyword evidence="4 11" id="KW-0813">Transport</keyword>
<comment type="subcellular location">
    <subcellularLocation>
        <location evidence="1 11">Cell membrane</location>
        <topology evidence="1 11">Multi-pass membrane protein</topology>
    </subcellularLocation>
</comment>
<keyword evidence="13" id="KW-1185">Reference proteome</keyword>
<dbReference type="Pfam" id="PF03840">
    <property type="entry name" value="SecG"/>
    <property type="match status" value="1"/>
</dbReference>
<evidence type="ECO:0000256" key="5">
    <source>
        <dbReference type="ARBA" id="ARBA00022475"/>
    </source>
</evidence>
<evidence type="ECO:0000256" key="2">
    <source>
        <dbReference type="ARBA" id="ARBA00008445"/>
    </source>
</evidence>
<feature type="transmembrane region" description="Helical" evidence="11">
    <location>
        <begin position="54"/>
        <end position="76"/>
    </location>
</feature>
<sequence>MEWLKTLLIVFQVISALAVILLVLLQQGKGADMGAAFGSGSSGSLFGASGSANFLSHTTAVFAAIFFICTLGITWLGNKKEVAPGVLSGTVAPVVAPAAPVAPVQDPTKPAVPK</sequence>
<keyword evidence="6 11" id="KW-0812">Transmembrane</keyword>
<dbReference type="GO" id="GO:0015450">
    <property type="term" value="F:protein-transporting ATPase activity"/>
    <property type="evidence" value="ECO:0007669"/>
    <property type="project" value="UniProtKB-UniRule"/>
</dbReference>
<comment type="caution">
    <text evidence="11">Lacks conserved residue(s) required for the propagation of feature annotation.</text>
</comment>
<keyword evidence="8 11" id="KW-1133">Transmembrane helix</keyword>
<dbReference type="GO" id="GO:0043952">
    <property type="term" value="P:protein transport by the Sec complex"/>
    <property type="evidence" value="ECO:0007669"/>
    <property type="project" value="TreeGrafter"/>
</dbReference>
<dbReference type="NCBIfam" id="TIGR00810">
    <property type="entry name" value="secG"/>
    <property type="match status" value="1"/>
</dbReference>
<comment type="similarity">
    <text evidence="2 11">Belongs to the SecG family.</text>
</comment>
<accession>A0A254PSG0</accession>
<dbReference type="GO" id="GO:0065002">
    <property type="term" value="P:intracellular protein transmembrane transport"/>
    <property type="evidence" value="ECO:0007669"/>
    <property type="project" value="TreeGrafter"/>
</dbReference>
<keyword evidence="9 11" id="KW-0811">Translocation</keyword>
<reference evidence="12 13" key="1">
    <citation type="submission" date="2017-05" db="EMBL/GenBank/DDBJ databases">
        <title>Genome of Polynucleobacter sp. MWH-Feld-100.</title>
        <authorList>
            <person name="Hahn M.W."/>
        </authorList>
    </citation>
    <scope>NUCLEOTIDE SEQUENCE [LARGE SCALE GENOMIC DNA]</scope>
    <source>
        <strain evidence="12 13">MWH-Feld-100</strain>
    </source>
</reference>
<protein>
    <recommendedName>
        <fullName evidence="3 11">Protein-export membrane protein SecG</fullName>
    </recommendedName>
</protein>
<keyword evidence="7 11" id="KW-0653">Protein transport</keyword>
<dbReference type="OrthoDB" id="8566211at2"/>
<organism evidence="12 13">
    <name type="scientific">Polynucleobacter campilacus</name>
    <dbReference type="NCBI Taxonomy" id="1743163"/>
    <lineage>
        <taxon>Bacteria</taxon>
        <taxon>Pseudomonadati</taxon>
        <taxon>Pseudomonadota</taxon>
        <taxon>Betaproteobacteria</taxon>
        <taxon>Burkholderiales</taxon>
        <taxon>Burkholderiaceae</taxon>
        <taxon>Polynucleobacter</taxon>
    </lineage>
</organism>
<dbReference type="PRINTS" id="PR01651">
    <property type="entry name" value="SECGEXPORT"/>
</dbReference>
<name>A0A254PSG0_9BURK</name>
<dbReference type="InterPro" id="IPR004692">
    <property type="entry name" value="SecG"/>
</dbReference>
<gene>
    <name evidence="12" type="ORF">CBI31_03795</name>
</gene>
<evidence type="ECO:0000256" key="6">
    <source>
        <dbReference type="ARBA" id="ARBA00022692"/>
    </source>
</evidence>
<comment type="function">
    <text evidence="11">Involved in protein export. Participates in an early event of protein translocation.</text>
</comment>
<dbReference type="GO" id="GO:0009306">
    <property type="term" value="P:protein secretion"/>
    <property type="evidence" value="ECO:0007669"/>
    <property type="project" value="UniProtKB-UniRule"/>
</dbReference>
<dbReference type="AlphaFoldDB" id="A0A254PSG0"/>
<evidence type="ECO:0000313" key="12">
    <source>
        <dbReference type="EMBL" id="OWS69490.1"/>
    </source>
</evidence>
<dbReference type="RefSeq" id="WP_088525104.1">
    <property type="nucleotide sequence ID" value="NZ_NGUP01000003.1"/>
</dbReference>
<dbReference type="Proteomes" id="UP000197528">
    <property type="component" value="Unassembled WGS sequence"/>
</dbReference>
<evidence type="ECO:0000256" key="10">
    <source>
        <dbReference type="ARBA" id="ARBA00023136"/>
    </source>
</evidence>
<dbReference type="EMBL" id="NGUP01000003">
    <property type="protein sequence ID" value="OWS69490.1"/>
    <property type="molecule type" value="Genomic_DNA"/>
</dbReference>
<evidence type="ECO:0000256" key="1">
    <source>
        <dbReference type="ARBA" id="ARBA00004651"/>
    </source>
</evidence>
<evidence type="ECO:0000256" key="3">
    <source>
        <dbReference type="ARBA" id="ARBA00017876"/>
    </source>
</evidence>
<keyword evidence="5 11" id="KW-1003">Cell membrane</keyword>
<evidence type="ECO:0000256" key="7">
    <source>
        <dbReference type="ARBA" id="ARBA00022927"/>
    </source>
</evidence>
<proteinExistence type="inferred from homology"/>
<dbReference type="PANTHER" id="PTHR34182">
    <property type="entry name" value="PROTEIN-EXPORT MEMBRANE PROTEIN SECG"/>
    <property type="match status" value="1"/>
</dbReference>
<evidence type="ECO:0000256" key="4">
    <source>
        <dbReference type="ARBA" id="ARBA00022448"/>
    </source>
</evidence>
<comment type="caution">
    <text evidence="12">The sequence shown here is derived from an EMBL/GenBank/DDBJ whole genome shotgun (WGS) entry which is preliminary data.</text>
</comment>
<dbReference type="PANTHER" id="PTHR34182:SF1">
    <property type="entry name" value="PROTEIN-EXPORT MEMBRANE PROTEIN SECG"/>
    <property type="match status" value="1"/>
</dbReference>